<dbReference type="InterPro" id="IPR038078">
    <property type="entry name" value="PhoU-like_sf"/>
</dbReference>
<keyword evidence="3" id="KW-0813">Transport</keyword>
<dbReference type="Gene3D" id="1.20.58.220">
    <property type="entry name" value="Phosphate transport system protein phou homolog 2, domain 2"/>
    <property type="match status" value="1"/>
</dbReference>
<dbReference type="PANTHER" id="PTHR42930:SF3">
    <property type="entry name" value="PHOSPHATE-SPECIFIC TRANSPORT SYSTEM ACCESSORY PROTEIN PHOU"/>
    <property type="match status" value="1"/>
</dbReference>
<proteinExistence type="inferred from homology"/>
<sequence length="243" mass="28265">MVLSSKRHTRVQFDEDLEKSLEMVKTMSSMVEKQLKEAIALFRVEDKSTIDEKAQVILENDLLVNKIEMKIHDYCLYLIAKHQPKAQDLRLVFAVVRAASEFERIGDTVIKICESARKSQHVINSLIEKIEHFAEHSITLLRKSTDALVSLDLNSACEVYVQDNYRHEYKDIFRATIEEAKGNLEHLKEYFIVAIALRQIERIGDRCRNLNEYVYYYSKGVTPTSTVFTQMYEDLHPETKASK</sequence>
<dbReference type="GO" id="GO:0045936">
    <property type="term" value="P:negative regulation of phosphate metabolic process"/>
    <property type="evidence" value="ECO:0007669"/>
    <property type="project" value="InterPro"/>
</dbReference>
<dbReference type="Proteomes" id="UP000266258">
    <property type="component" value="Unassembled WGS sequence"/>
</dbReference>
<dbReference type="EMBL" id="NRJH01000048">
    <property type="protein sequence ID" value="RIY32021.1"/>
    <property type="molecule type" value="Genomic_DNA"/>
</dbReference>
<protein>
    <recommendedName>
        <fullName evidence="3">Phosphate-specific transport system accessory protein PhoU</fullName>
    </recommendedName>
</protein>
<keyword evidence="3" id="KW-0963">Cytoplasm</keyword>
<dbReference type="AlphaFoldDB" id="A0A3A1Y3J7"/>
<evidence type="ECO:0000313" key="6">
    <source>
        <dbReference type="Proteomes" id="UP000266258"/>
    </source>
</evidence>
<feature type="domain" description="PhoU" evidence="4">
    <location>
        <begin position="25"/>
        <end position="115"/>
    </location>
</feature>
<evidence type="ECO:0000313" key="5">
    <source>
        <dbReference type="EMBL" id="RIY32021.1"/>
    </source>
</evidence>
<evidence type="ECO:0000256" key="3">
    <source>
        <dbReference type="PIRNR" id="PIRNR003107"/>
    </source>
</evidence>
<comment type="function">
    <text evidence="3">Plays a role in the regulation of phosphate uptake.</text>
</comment>
<comment type="subunit">
    <text evidence="3">Homodimer.</text>
</comment>
<evidence type="ECO:0000256" key="1">
    <source>
        <dbReference type="ARBA" id="ARBA00008107"/>
    </source>
</evidence>
<gene>
    <name evidence="5" type="ORF">CJP74_05635</name>
</gene>
<organism evidence="5 6">
    <name type="scientific">Psittacicella melopsittaci</name>
    <dbReference type="NCBI Taxonomy" id="2028576"/>
    <lineage>
        <taxon>Bacteria</taxon>
        <taxon>Pseudomonadati</taxon>
        <taxon>Pseudomonadota</taxon>
        <taxon>Gammaproteobacteria</taxon>
        <taxon>Pasteurellales</taxon>
        <taxon>Psittacicellaceae</taxon>
        <taxon>Psittacicella</taxon>
    </lineage>
</organism>
<dbReference type="SUPFAM" id="SSF109755">
    <property type="entry name" value="PhoU-like"/>
    <property type="match status" value="1"/>
</dbReference>
<accession>A0A3A1Y3J7</accession>
<keyword evidence="2 3" id="KW-0592">Phosphate transport</keyword>
<name>A0A3A1Y3J7_9GAMM</name>
<dbReference type="GO" id="GO:0030643">
    <property type="term" value="P:intracellular phosphate ion homeostasis"/>
    <property type="evidence" value="ECO:0007669"/>
    <property type="project" value="InterPro"/>
</dbReference>
<dbReference type="InterPro" id="IPR028366">
    <property type="entry name" value="PhoU"/>
</dbReference>
<dbReference type="GO" id="GO:0006817">
    <property type="term" value="P:phosphate ion transport"/>
    <property type="evidence" value="ECO:0007669"/>
    <property type="project" value="UniProtKB-KW"/>
</dbReference>
<dbReference type="Pfam" id="PF01895">
    <property type="entry name" value="PhoU"/>
    <property type="match status" value="2"/>
</dbReference>
<comment type="subcellular location">
    <subcellularLocation>
        <location evidence="3">Cytoplasm</location>
    </subcellularLocation>
</comment>
<dbReference type="OrthoDB" id="9814256at2"/>
<reference evidence="5 6" key="1">
    <citation type="submission" date="2017-08" db="EMBL/GenBank/DDBJ databases">
        <title>Reclassification of Bisgaard taxon 37 and 44.</title>
        <authorList>
            <person name="Christensen H."/>
        </authorList>
    </citation>
    <scope>NUCLEOTIDE SEQUENCE [LARGE SCALE GENOMIC DNA]</scope>
    <source>
        <strain evidence="5 6">B96_4</strain>
    </source>
</reference>
<evidence type="ECO:0000256" key="2">
    <source>
        <dbReference type="ARBA" id="ARBA00022592"/>
    </source>
</evidence>
<dbReference type="GO" id="GO:0005737">
    <property type="term" value="C:cytoplasm"/>
    <property type="evidence" value="ECO:0007669"/>
    <property type="project" value="UniProtKB-SubCell"/>
</dbReference>
<dbReference type="PIRSF" id="PIRSF003107">
    <property type="entry name" value="PhoU"/>
    <property type="match status" value="1"/>
</dbReference>
<dbReference type="InterPro" id="IPR026022">
    <property type="entry name" value="PhoU_dom"/>
</dbReference>
<evidence type="ECO:0000259" key="4">
    <source>
        <dbReference type="Pfam" id="PF01895"/>
    </source>
</evidence>
<dbReference type="RefSeq" id="WP_119497306.1">
    <property type="nucleotide sequence ID" value="NZ_NRJH01000048.1"/>
</dbReference>
<feature type="domain" description="PhoU" evidence="4">
    <location>
        <begin position="131"/>
        <end position="214"/>
    </location>
</feature>
<keyword evidence="6" id="KW-1185">Reference proteome</keyword>
<comment type="similarity">
    <text evidence="1 3">Belongs to the PhoU family.</text>
</comment>
<dbReference type="PANTHER" id="PTHR42930">
    <property type="entry name" value="PHOSPHATE-SPECIFIC TRANSPORT SYSTEM ACCESSORY PROTEIN PHOU"/>
    <property type="match status" value="1"/>
</dbReference>
<comment type="caution">
    <text evidence="5">The sequence shown here is derived from an EMBL/GenBank/DDBJ whole genome shotgun (WGS) entry which is preliminary data.</text>
</comment>